<dbReference type="RefSeq" id="WP_091713502.1">
    <property type="nucleotide sequence ID" value="NZ_FNHS01000002.1"/>
</dbReference>
<dbReference type="Proteomes" id="UP000198704">
    <property type="component" value="Unassembled WGS sequence"/>
</dbReference>
<keyword evidence="2" id="KW-1185">Reference proteome</keyword>
<evidence type="ECO:0000313" key="1">
    <source>
        <dbReference type="EMBL" id="SDM49886.1"/>
    </source>
</evidence>
<keyword evidence="1" id="KW-0378">Hydrolase</keyword>
<dbReference type="GO" id="GO:0016787">
    <property type="term" value="F:hydrolase activity"/>
    <property type="evidence" value="ECO:0007669"/>
    <property type="project" value="UniProtKB-KW"/>
</dbReference>
<keyword evidence="1" id="KW-0808">Transferase</keyword>
<dbReference type="EMBL" id="FNHS01000002">
    <property type="protein sequence ID" value="SDM49886.1"/>
    <property type="molecule type" value="Genomic_DNA"/>
</dbReference>
<dbReference type="STRING" id="582672.SAMN05216360_102262"/>
<accession>A0A1G9TQ31</accession>
<evidence type="ECO:0000313" key="2">
    <source>
        <dbReference type="Proteomes" id="UP000198704"/>
    </source>
</evidence>
<gene>
    <name evidence="1" type="ORF">SAMN05216360_102262</name>
</gene>
<reference evidence="2" key="1">
    <citation type="submission" date="2016-10" db="EMBL/GenBank/DDBJ databases">
        <authorList>
            <person name="Varghese N."/>
            <person name="Submissions S."/>
        </authorList>
    </citation>
    <scope>NUCLEOTIDE SEQUENCE [LARGE SCALE GENOMIC DNA]</scope>
    <source>
        <strain evidence="2">BL47</strain>
    </source>
</reference>
<sequence>MAAWVKGGATDAGTAIGAAASLLARARAPVIAGLSADVAAIRAAYDLAGRIGASVDTAGSAGTYADLASLSRVGALTSTPAEAVGRADVVLVVGAAPWQAPLLKRLIDAKPTRGRAAGSDRLVLAVGANATASLSWPAEGGLVEAVGVVRAYARGHLAGDDIPGQIAARLIAGQYGVLLYDPAELGEAGIEMLQGLAMELSEVTRCFTLAVGGVGQDRAVVPVSAWLTGQAPRSGFGRRVPEHDPWRFDAARQVAAGEVDAVLWLGAVPVARPDWLSRVPSVALVADGEAQAAEVVIGVGQPGRDHGGVLWNEQRAALTYWPASAPSDLPSAASVLGALRERLVRGQAAPRSEAAC</sequence>
<dbReference type="OrthoDB" id="7914675at2"/>
<protein>
    <submittedName>
        <fullName evidence="1">Formylmethanofuran dehydrogenase, subunit B /formyltransferase/hydrolase complex subunit B</fullName>
    </submittedName>
</protein>
<organism evidence="1 2">
    <name type="scientific">Methylobacterium phyllostachyos</name>
    <dbReference type="NCBI Taxonomy" id="582672"/>
    <lineage>
        <taxon>Bacteria</taxon>
        <taxon>Pseudomonadati</taxon>
        <taxon>Pseudomonadota</taxon>
        <taxon>Alphaproteobacteria</taxon>
        <taxon>Hyphomicrobiales</taxon>
        <taxon>Methylobacteriaceae</taxon>
        <taxon>Methylobacterium</taxon>
    </lineage>
</organism>
<dbReference type="GO" id="GO:0016740">
    <property type="term" value="F:transferase activity"/>
    <property type="evidence" value="ECO:0007669"/>
    <property type="project" value="UniProtKB-KW"/>
</dbReference>
<dbReference type="AlphaFoldDB" id="A0A1G9TQ31"/>
<proteinExistence type="predicted"/>
<name>A0A1G9TQ31_9HYPH</name>